<dbReference type="RefSeq" id="WP_015538772.1">
    <property type="nucleotide sequence ID" value="NZ_CABMMS010000003.1"/>
</dbReference>
<evidence type="ECO:0000256" key="1">
    <source>
        <dbReference type="SAM" id="Phobius"/>
    </source>
</evidence>
<reference evidence="2 3" key="1">
    <citation type="journal article" date="2018" name="Elife">
        <title>Discovery and characterization of a prevalent human gut bacterial enzyme sufficient for the inactivation of a family of plant toxins.</title>
        <authorList>
            <person name="Koppel N."/>
            <person name="Bisanz J.E."/>
            <person name="Pandelia M.E."/>
            <person name="Turnbaugh P.J."/>
            <person name="Balskus E.P."/>
        </authorList>
    </citation>
    <scope>NUCLEOTIDE SEQUENCE [LARGE SCALE GENOMIC DNA]</scope>
    <source>
        <strain evidence="2 3">3C</strain>
    </source>
</reference>
<dbReference type="EMBL" id="PPTS01000003">
    <property type="protein sequence ID" value="RDB65864.1"/>
    <property type="molecule type" value="Genomic_DNA"/>
</dbReference>
<keyword evidence="3" id="KW-1185">Reference proteome</keyword>
<feature type="transmembrane region" description="Helical" evidence="1">
    <location>
        <begin position="58"/>
        <end position="78"/>
    </location>
</feature>
<evidence type="ECO:0000313" key="2">
    <source>
        <dbReference type="EMBL" id="RDB65864.1"/>
    </source>
</evidence>
<gene>
    <name evidence="2" type="ORF">C1877_07120</name>
</gene>
<feature type="transmembrane region" description="Helical" evidence="1">
    <location>
        <begin position="30"/>
        <end position="52"/>
    </location>
</feature>
<evidence type="ECO:0000313" key="3">
    <source>
        <dbReference type="Proteomes" id="UP000254000"/>
    </source>
</evidence>
<feature type="transmembrane region" description="Helical" evidence="1">
    <location>
        <begin position="170"/>
        <end position="192"/>
    </location>
</feature>
<keyword evidence="1" id="KW-1133">Transmembrane helix</keyword>
<comment type="caution">
    <text evidence="2">The sequence shown here is derived from an EMBL/GenBank/DDBJ whole genome shotgun (WGS) entry which is preliminary data.</text>
</comment>
<dbReference type="AlphaFoldDB" id="A0A369M363"/>
<keyword evidence="1" id="KW-0812">Transmembrane</keyword>
<organism evidence="2 3">
    <name type="scientific">Gordonibacter pamelaeae</name>
    <dbReference type="NCBI Taxonomy" id="471189"/>
    <lineage>
        <taxon>Bacteria</taxon>
        <taxon>Bacillati</taxon>
        <taxon>Actinomycetota</taxon>
        <taxon>Coriobacteriia</taxon>
        <taxon>Eggerthellales</taxon>
        <taxon>Eggerthellaceae</taxon>
        <taxon>Gordonibacter</taxon>
    </lineage>
</organism>
<name>A0A369M363_9ACTN</name>
<proteinExistence type="predicted"/>
<dbReference type="GeneID" id="78359466"/>
<sequence length="233" mass="26123">MLGYYFKIWQNIERDERGSIWRRFATNAPFSAKVFLIVLILCLFGIAASTLLPSDFAFNVQSAVLAFTLVLSFFYSILLNRLKRKSALDDLGSAIEQVERIRRKFVAQTGLTPDALGFVQEEAQRFLLLRREARKTFTDRAYAALVVGVFVSFLMRLADPSGDSSSMSLAAALFVIVGFATIVLMSLAGPLWDLADRKNEMPVESVELFSRDIELMILIARGCRPQAKRIPAP</sequence>
<keyword evidence="1" id="KW-0472">Membrane</keyword>
<feature type="transmembrane region" description="Helical" evidence="1">
    <location>
        <begin position="141"/>
        <end position="158"/>
    </location>
</feature>
<accession>A0A369M363</accession>
<protein>
    <submittedName>
        <fullName evidence="2">Uncharacterized protein</fullName>
    </submittedName>
</protein>
<dbReference type="Proteomes" id="UP000254000">
    <property type="component" value="Unassembled WGS sequence"/>
</dbReference>